<evidence type="ECO:0000313" key="2">
    <source>
        <dbReference type="EMBL" id="PYE50552.1"/>
    </source>
</evidence>
<reference evidence="2 3" key="1">
    <citation type="submission" date="2018-06" db="EMBL/GenBank/DDBJ databases">
        <title>Genomic Encyclopedia of Type Strains, Phase IV (KMG-IV): sequencing the most valuable type-strain genomes for metagenomic binning, comparative biology and taxonomic classification.</title>
        <authorList>
            <person name="Goeker M."/>
        </authorList>
    </citation>
    <scope>NUCLEOTIDE SEQUENCE [LARGE SCALE GENOMIC DNA]</scope>
    <source>
        <strain evidence="2 3">DSM 18048</strain>
    </source>
</reference>
<proteinExistence type="predicted"/>
<dbReference type="Proteomes" id="UP000248326">
    <property type="component" value="Unassembled WGS sequence"/>
</dbReference>
<comment type="caution">
    <text evidence="2">The sequence shown here is derived from an EMBL/GenBank/DDBJ whole genome shotgun (WGS) entry which is preliminary data.</text>
</comment>
<organism evidence="2 3">
    <name type="scientific">Deinococcus yavapaiensis KR-236</name>
    <dbReference type="NCBI Taxonomy" id="694435"/>
    <lineage>
        <taxon>Bacteria</taxon>
        <taxon>Thermotogati</taxon>
        <taxon>Deinococcota</taxon>
        <taxon>Deinococci</taxon>
        <taxon>Deinococcales</taxon>
        <taxon>Deinococcaceae</taxon>
        <taxon>Deinococcus</taxon>
    </lineage>
</organism>
<protein>
    <recommendedName>
        <fullName evidence="4">Beta-lactamase</fullName>
    </recommendedName>
</protein>
<name>A0A318SHQ2_9DEIO</name>
<evidence type="ECO:0008006" key="4">
    <source>
        <dbReference type="Google" id="ProtNLM"/>
    </source>
</evidence>
<accession>A0A318SHQ2</accession>
<dbReference type="AlphaFoldDB" id="A0A318SHQ2"/>
<feature type="region of interest" description="Disordered" evidence="1">
    <location>
        <begin position="1"/>
        <end position="23"/>
    </location>
</feature>
<feature type="region of interest" description="Disordered" evidence="1">
    <location>
        <begin position="149"/>
        <end position="236"/>
    </location>
</feature>
<keyword evidence="3" id="KW-1185">Reference proteome</keyword>
<feature type="compositionally biased region" description="Basic and acidic residues" evidence="1">
    <location>
        <begin position="207"/>
        <end position="220"/>
    </location>
</feature>
<evidence type="ECO:0000256" key="1">
    <source>
        <dbReference type="SAM" id="MobiDB-lite"/>
    </source>
</evidence>
<gene>
    <name evidence="2" type="ORF">DES52_11770</name>
</gene>
<dbReference type="EMBL" id="QJSX01000017">
    <property type="protein sequence ID" value="PYE50552.1"/>
    <property type="molecule type" value="Genomic_DNA"/>
</dbReference>
<feature type="compositionally biased region" description="Basic residues" evidence="1">
    <location>
        <begin position="221"/>
        <end position="236"/>
    </location>
</feature>
<feature type="compositionally biased region" description="Polar residues" evidence="1">
    <location>
        <begin position="14"/>
        <end position="23"/>
    </location>
</feature>
<evidence type="ECO:0000313" key="3">
    <source>
        <dbReference type="Proteomes" id="UP000248326"/>
    </source>
</evidence>
<sequence length="236" mass="26046">MTPPSRNVRDPRSVTASGVQSSSVHALFSADSWNADSSPRVRVSSKAPPAFVRHVPCPVSLAAHSQSFGEQVRGALARLDAPGATVTLLTAESRAPYVSAGRADSHRALEEDARFLIYSVPKTLIAADLLTFVAEDRLLAASRPGRIWRSQQDPQSRLRRSRARPRRNARDSLLGFAGRHVRRVVHPLLPSRARSGQPPRNASGRDSPAHGRRDSREQRRCGHRRTRVARRGRTRS</sequence>
<feature type="compositionally biased region" description="Basic residues" evidence="1">
    <location>
        <begin position="157"/>
        <end position="167"/>
    </location>
</feature>